<evidence type="ECO:0008006" key="4">
    <source>
        <dbReference type="Google" id="ProtNLM"/>
    </source>
</evidence>
<proteinExistence type="predicted"/>
<comment type="caution">
    <text evidence="2">The sequence shown here is derived from an EMBL/GenBank/DDBJ whole genome shotgun (WGS) entry which is preliminary data.</text>
</comment>
<dbReference type="HOGENOM" id="CLU_074775_0_0_0"/>
<evidence type="ECO:0000256" key="1">
    <source>
        <dbReference type="ARBA" id="ARBA00022801"/>
    </source>
</evidence>
<dbReference type="InterPro" id="IPR050114">
    <property type="entry name" value="UPF0173_UPF0282_UlaG_hydrolase"/>
</dbReference>
<protein>
    <recommendedName>
        <fullName evidence="4">L-ascorbate 6-phosphate lactonase</fullName>
    </recommendedName>
</protein>
<evidence type="ECO:0000313" key="3">
    <source>
        <dbReference type="Proteomes" id="UP000016626"/>
    </source>
</evidence>
<sequence>MLAKRKQYIQFNNTFLGGIIMSKVDGITRESWILGTFPEWGTWLNEEIAETVVKPNTVAMWWLGNMGLWIKTEGNANIAMDIWVATGKRSQKNKLMKPKHQHQRAVGCVALQPNLRLTPCVIDPFAIEGLDALLATHSHSDHIDVNVAAAVVKNCPEAKFVGPKTCIEIWRKWGVPEDRLVQVKPGDEITIKDVKIKALESFDRTMLLTVAENVTLKGNLPPDMDEMAVNYLIETTGGNIYNAGDSHHSNYFVKHGNENKVDVAFVGYGENPRGMTDKLTSSDVLRVAEELKTQVVIPLHHDIWSNFMADPKEITLLWNYRKDRMKYEFKPYIWQPGGKFVFPDNKNDMEYMYRRGFEDAFTIEPDLPFKSFL</sequence>
<gene>
    <name evidence="2" type="ORF">HMPREF9015_01647</name>
</gene>
<organism evidence="2 3">
    <name type="scientific">Leptotrichia wadei (strain F0279)</name>
    <dbReference type="NCBI Taxonomy" id="888055"/>
    <lineage>
        <taxon>Bacteria</taxon>
        <taxon>Fusobacteriati</taxon>
        <taxon>Fusobacteriota</taxon>
        <taxon>Fusobacteriia</taxon>
        <taxon>Fusobacteriales</taxon>
        <taxon>Leptotrichiaceae</taxon>
        <taxon>Leptotrichia</taxon>
    </lineage>
</organism>
<dbReference type="eggNOG" id="COG2220">
    <property type="taxonomic scope" value="Bacteria"/>
</dbReference>
<reference evidence="2 3" key="1">
    <citation type="submission" date="2013-06" db="EMBL/GenBank/DDBJ databases">
        <authorList>
            <person name="Weinstock G."/>
            <person name="Sodergren E."/>
            <person name="Lobos E.A."/>
            <person name="Fulton L."/>
            <person name="Fulton R."/>
            <person name="Courtney L."/>
            <person name="Fronick C."/>
            <person name="O'Laughlin M."/>
            <person name="Godfrey J."/>
            <person name="Wilson R.M."/>
            <person name="Miner T."/>
            <person name="Farmer C."/>
            <person name="Delehaunty K."/>
            <person name="Cordes M."/>
            <person name="Minx P."/>
            <person name="Tomlinson C."/>
            <person name="Chen J."/>
            <person name="Wollam A."/>
            <person name="Pepin K.H."/>
            <person name="Bhonagiri V."/>
            <person name="Zhang X."/>
            <person name="Warren W."/>
            <person name="Mitreva M."/>
            <person name="Mardis E.R."/>
            <person name="Wilson R.K."/>
        </authorList>
    </citation>
    <scope>NUCLEOTIDE SEQUENCE [LARGE SCALE GENOMIC DNA]</scope>
    <source>
        <strain evidence="2 3">F0279</strain>
    </source>
</reference>
<accession>U2PDM6</accession>
<dbReference type="Gene3D" id="3.60.15.10">
    <property type="entry name" value="Ribonuclease Z/Hydroxyacylglutathione hydrolase-like"/>
    <property type="match status" value="1"/>
</dbReference>
<dbReference type="InterPro" id="IPR036866">
    <property type="entry name" value="RibonucZ/Hydroxyglut_hydro"/>
</dbReference>
<dbReference type="PATRIC" id="fig|888055.3.peg.1574"/>
<keyword evidence="1" id="KW-0378">Hydrolase</keyword>
<dbReference type="PANTHER" id="PTHR43546:SF9">
    <property type="entry name" value="L-ASCORBATE-6-PHOSPHATE LACTONASE ULAG-RELATED"/>
    <property type="match status" value="1"/>
</dbReference>
<dbReference type="SUPFAM" id="SSF56281">
    <property type="entry name" value="Metallo-hydrolase/oxidoreductase"/>
    <property type="match status" value="1"/>
</dbReference>
<evidence type="ECO:0000313" key="2">
    <source>
        <dbReference type="EMBL" id="ERK48615.1"/>
    </source>
</evidence>
<dbReference type="EMBL" id="AWVM01000090">
    <property type="protein sequence ID" value="ERK48615.1"/>
    <property type="molecule type" value="Genomic_DNA"/>
</dbReference>
<dbReference type="AlphaFoldDB" id="U2PDM6"/>
<dbReference type="Pfam" id="PF13483">
    <property type="entry name" value="Lactamase_B_3"/>
    <property type="match status" value="1"/>
</dbReference>
<dbReference type="NCBIfam" id="NF008688">
    <property type="entry name" value="PRK11709.1"/>
    <property type="match status" value="1"/>
</dbReference>
<name>U2PDM6_LEPWF</name>
<dbReference type="PANTHER" id="PTHR43546">
    <property type="entry name" value="UPF0173 METAL-DEPENDENT HYDROLASE MJ1163-RELATED"/>
    <property type="match status" value="1"/>
</dbReference>
<dbReference type="Proteomes" id="UP000016626">
    <property type="component" value="Unassembled WGS sequence"/>
</dbReference>
<dbReference type="GO" id="GO:0016787">
    <property type="term" value="F:hydrolase activity"/>
    <property type="evidence" value="ECO:0007669"/>
    <property type="project" value="UniProtKB-KW"/>
</dbReference>